<evidence type="ECO:0000313" key="2">
    <source>
        <dbReference type="Proteomes" id="UP000095553"/>
    </source>
</evidence>
<dbReference type="Proteomes" id="UP000095553">
    <property type="component" value="Unassembled WGS sequence"/>
</dbReference>
<proteinExistence type="predicted"/>
<evidence type="ECO:0000313" key="1">
    <source>
        <dbReference type="EMBL" id="CUM87875.1"/>
    </source>
</evidence>
<name>A0A173SDJ4_ANAHA</name>
<sequence>MSKKYIHYIEKRVYAIYYRENNTIYYNLDFTEGAQLILLY</sequence>
<gene>
    <name evidence="1" type="ORF">ERS852571_01128</name>
</gene>
<organism evidence="1 2">
    <name type="scientific">Anaerostipes hadrus</name>
    <dbReference type="NCBI Taxonomy" id="649756"/>
    <lineage>
        <taxon>Bacteria</taxon>
        <taxon>Bacillati</taxon>
        <taxon>Bacillota</taxon>
        <taxon>Clostridia</taxon>
        <taxon>Lachnospirales</taxon>
        <taxon>Lachnospiraceae</taxon>
        <taxon>Anaerostipes</taxon>
    </lineage>
</organism>
<dbReference type="EMBL" id="CYXY01000005">
    <property type="protein sequence ID" value="CUM87875.1"/>
    <property type="molecule type" value="Genomic_DNA"/>
</dbReference>
<accession>A0A173SDJ4</accession>
<dbReference type="AlphaFoldDB" id="A0A173SDJ4"/>
<reference evidence="1 2" key="1">
    <citation type="submission" date="2015-09" db="EMBL/GenBank/DDBJ databases">
        <authorList>
            <consortium name="Pathogen Informatics"/>
        </authorList>
    </citation>
    <scope>NUCLEOTIDE SEQUENCE [LARGE SCALE GENOMIC DNA]</scope>
    <source>
        <strain evidence="1 2">2789STDY5834959</strain>
    </source>
</reference>
<protein>
    <submittedName>
        <fullName evidence="1">Uncharacterized protein</fullName>
    </submittedName>
</protein>